<feature type="domain" description="Peptidase M20 dimerisation" evidence="11">
    <location>
        <begin position="135"/>
        <end position="232"/>
    </location>
</feature>
<dbReference type="GO" id="GO:0004046">
    <property type="term" value="F:aminoacylase activity"/>
    <property type="evidence" value="ECO:0007669"/>
    <property type="project" value="UniProtKB-EC"/>
</dbReference>
<feature type="binding site" evidence="10">
    <location>
        <position position="448"/>
    </location>
    <ligand>
        <name>Zn(2+)</name>
        <dbReference type="ChEBI" id="CHEBI:29105"/>
        <label>1</label>
    </ligand>
</feature>
<protein>
    <recommendedName>
        <fullName evidence="3">N-acyl-aliphatic-L-amino acid amidohydrolase</fullName>
        <ecNumber evidence="3">3.5.1.14</ecNumber>
    </recommendedName>
    <alternativeName>
        <fullName evidence="8">N-acyl-L-amino-acid amidohydrolase</fullName>
    </alternativeName>
</protein>
<keyword evidence="7 10" id="KW-0862">Zinc</keyword>
<feature type="domain" description="Peptidase M20 dimerisation" evidence="11">
    <location>
        <begin position="462"/>
        <end position="568"/>
    </location>
</feature>
<feature type="active site" description="Proton acceptor" evidence="9">
    <location>
        <position position="420"/>
    </location>
</feature>
<reference evidence="12" key="2">
    <citation type="journal article" date="2020" name="BMC">
        <title>Leishmania infection induces a limited differential gene expression in the sand fly midgut.</title>
        <authorList>
            <person name="Coutinho-Abreu I.V."/>
            <person name="Serafim T.D."/>
            <person name="Meneses C."/>
            <person name="Kamhawi S."/>
            <person name="Oliveira F."/>
            <person name="Valenzuela J.G."/>
        </authorList>
    </citation>
    <scope>NUCLEOTIDE SEQUENCE</scope>
    <source>
        <strain evidence="12">Jacobina</strain>
        <tissue evidence="12">Midgut</tissue>
    </source>
</reference>
<dbReference type="Pfam" id="PF01546">
    <property type="entry name" value="Peptidase_M20"/>
    <property type="match status" value="2"/>
</dbReference>
<feature type="binding site" evidence="10">
    <location>
        <position position="644"/>
    </location>
    <ligand>
        <name>Zn(2+)</name>
        <dbReference type="ChEBI" id="CHEBI:29105"/>
        <label>2</label>
    </ligand>
</feature>
<evidence type="ECO:0000256" key="6">
    <source>
        <dbReference type="ARBA" id="ARBA00022801"/>
    </source>
</evidence>
<feature type="binding site" evidence="10">
    <location>
        <position position="386"/>
    </location>
    <ligand>
        <name>Zn(2+)</name>
        <dbReference type="ChEBI" id="CHEBI:29105"/>
        <label>2</label>
    </ligand>
</feature>
<evidence type="ECO:0000256" key="5">
    <source>
        <dbReference type="ARBA" id="ARBA00022723"/>
    </source>
</evidence>
<dbReference type="PANTHER" id="PTHR45892">
    <property type="entry name" value="AMINOACYLASE-1"/>
    <property type="match status" value="1"/>
</dbReference>
<dbReference type="Pfam" id="PF07687">
    <property type="entry name" value="M20_dimer"/>
    <property type="match status" value="2"/>
</dbReference>
<dbReference type="EnsemblMetazoa" id="LLOJ008248-RA">
    <property type="protein sequence ID" value="LLOJ008248-PA"/>
    <property type="gene ID" value="LLOJ008248"/>
</dbReference>
<accession>A0A1B0CTP8</accession>
<dbReference type="Gene3D" id="3.30.70.360">
    <property type="match status" value="2"/>
</dbReference>
<dbReference type="AlphaFoldDB" id="A0A1B0CTP8"/>
<organism evidence="13 14">
    <name type="scientific">Lutzomyia longipalpis</name>
    <name type="common">Sand fly</name>
    <dbReference type="NCBI Taxonomy" id="7200"/>
    <lineage>
        <taxon>Eukaryota</taxon>
        <taxon>Metazoa</taxon>
        <taxon>Ecdysozoa</taxon>
        <taxon>Arthropoda</taxon>
        <taxon>Hexapoda</taxon>
        <taxon>Insecta</taxon>
        <taxon>Pterygota</taxon>
        <taxon>Neoptera</taxon>
        <taxon>Endopterygota</taxon>
        <taxon>Diptera</taxon>
        <taxon>Nematocera</taxon>
        <taxon>Psychodoidea</taxon>
        <taxon>Psychodidae</taxon>
        <taxon>Lutzomyia</taxon>
        <taxon>Lutzomyia</taxon>
    </lineage>
</organism>
<evidence type="ECO:0000256" key="1">
    <source>
        <dbReference type="ARBA" id="ARBA00004496"/>
    </source>
</evidence>
<dbReference type="EMBL" id="GITU01000682">
    <property type="protein sequence ID" value="MBC1169385.1"/>
    <property type="molecule type" value="Transcribed_RNA"/>
</dbReference>
<comment type="cofactor">
    <cofactor evidence="10">
        <name>Zn(2+)</name>
        <dbReference type="ChEBI" id="CHEBI:29105"/>
    </cofactor>
    <text evidence="10">Binds 2 Zn(2+) ions per subunit.</text>
</comment>
<evidence type="ECO:0000313" key="13">
    <source>
        <dbReference type="EnsemblMetazoa" id="LLOJ008248-PA"/>
    </source>
</evidence>
<dbReference type="GO" id="GO:0046872">
    <property type="term" value="F:metal ion binding"/>
    <property type="evidence" value="ECO:0007669"/>
    <property type="project" value="UniProtKB-KW"/>
</dbReference>
<dbReference type="FunFam" id="3.30.70.360:FF:000005">
    <property type="entry name" value="Putative Aminoacylase-1"/>
    <property type="match status" value="1"/>
</dbReference>
<name>A0A1B0CTP8_LUTLO</name>
<sequence length="673" mass="75192">MGTNPELPTILLNSHMDVVPVYPESWSHPPFGAEIDAQGRIFARGSQDTKGQGTAYLGAVRQLQDEGFQPKRTLHIMYVPDEEIGADHGMKAFVETQEFRDLNIGFAIDEGATAPFESLFVFNAEKTRWAPIFKAKGNPGHGAILAEKTSGEGFSRLIAKIMNYRQMQMAKLQNGVPWGNVTSINLTKVQGGIQTNVIPEELSAFFDIRLALDEDQDAYLEMLKGFIEEAGGNIELTFEVKDNPSPPTILDDSDPFWVTFKDTMTELASSLDLQIMPGVTDMRFVRPKGVRAIGFNPMNHTPIRPCVEFLQRQADSLNLPSTVHHPSLPEKPIVVITWQGSEPELPTILLNSHMDVVPVYAESWSHPPFGAEIDPQGRIYARGTQDTKGQGMAYLGAIRQLQSQGFQPKRTLHITYVPDEEIGGKHGMKAFVETQEFRDLNVGFALDESSPFDVENYFLFYAEKTMWRTILTATGQPGHAAILSENTAGEKFAAIIAKLMDRRQIEMEKVQEGIPLGNVTSINLTKVSGGVQTNVIPEKLTATFDIRLPPQEDLDEFEGQLRQWIEESGGGIELSFEEKDIKSPYVPIDNTNPQYAALQDLFTELNFDVRNEVLPMVSDSRYIRGKNIPAIGFIPMNKTPLLAHDHNEFIYASKYIEMIENFAKIIPKLTNES</sequence>
<dbReference type="Gene3D" id="1.10.150.900">
    <property type="match status" value="1"/>
</dbReference>
<dbReference type="InterPro" id="IPR002933">
    <property type="entry name" value="Peptidase_M20"/>
</dbReference>
<dbReference type="PANTHER" id="PTHR45892:SF1">
    <property type="entry name" value="AMINOACYLASE-1"/>
    <property type="match status" value="1"/>
</dbReference>
<feature type="binding site" evidence="10">
    <location>
        <position position="353"/>
    </location>
    <ligand>
        <name>Zn(2+)</name>
        <dbReference type="ChEBI" id="CHEBI:29105"/>
        <label>1</label>
    </ligand>
</feature>
<dbReference type="SUPFAM" id="SSF53187">
    <property type="entry name" value="Zn-dependent exopeptidases"/>
    <property type="match status" value="2"/>
</dbReference>
<dbReference type="Proteomes" id="UP000092461">
    <property type="component" value="Unassembled WGS sequence"/>
</dbReference>
<dbReference type="InterPro" id="IPR052083">
    <property type="entry name" value="Aminoacylase-1_M20A"/>
</dbReference>
<dbReference type="SUPFAM" id="SSF55031">
    <property type="entry name" value="Bacterial exopeptidase dimerisation domain"/>
    <property type="match status" value="2"/>
</dbReference>
<dbReference type="InterPro" id="IPR010159">
    <property type="entry name" value="N-acyl_aa_amidohydrolase"/>
</dbReference>
<keyword evidence="6" id="KW-0378">Hydrolase</keyword>
<evidence type="ECO:0000256" key="9">
    <source>
        <dbReference type="PIRSR" id="PIRSR610159-1"/>
    </source>
</evidence>
<keyword evidence="5 10" id="KW-0479">Metal-binding</keyword>
<feature type="binding site" evidence="10">
    <location>
        <position position="421"/>
    </location>
    <ligand>
        <name>Zn(2+)</name>
        <dbReference type="ChEBI" id="CHEBI:29105"/>
        <label>2</label>
    </ligand>
</feature>
<feature type="active site" evidence="9">
    <location>
        <position position="355"/>
    </location>
</feature>
<comment type="subcellular location">
    <subcellularLocation>
        <location evidence="1">Cytoplasm</location>
    </subcellularLocation>
</comment>
<evidence type="ECO:0000259" key="11">
    <source>
        <dbReference type="Pfam" id="PF07687"/>
    </source>
</evidence>
<evidence type="ECO:0000256" key="3">
    <source>
        <dbReference type="ARBA" id="ARBA00011913"/>
    </source>
</evidence>
<evidence type="ECO:0000256" key="7">
    <source>
        <dbReference type="ARBA" id="ARBA00022833"/>
    </source>
</evidence>
<dbReference type="InterPro" id="IPR011650">
    <property type="entry name" value="Peptidase_M20_dimer"/>
</dbReference>
<reference evidence="14" key="1">
    <citation type="submission" date="2012-05" db="EMBL/GenBank/DDBJ databases">
        <title>Whole Genome Assembly of Lutzomyia longipalpis.</title>
        <authorList>
            <person name="Richards S."/>
            <person name="Qu C."/>
            <person name="Dillon R."/>
            <person name="Worley K."/>
            <person name="Scherer S."/>
            <person name="Batterton M."/>
            <person name="Taylor A."/>
            <person name="Hawes A."/>
            <person name="Hernandez B."/>
            <person name="Kovar C."/>
            <person name="Mandapat C."/>
            <person name="Pham C."/>
            <person name="Qu C."/>
            <person name="Jing C."/>
            <person name="Bess C."/>
            <person name="Bandaranaike D."/>
            <person name="Ngo D."/>
            <person name="Ongeri F."/>
            <person name="Arias F."/>
            <person name="Lara F."/>
            <person name="Weissenberger G."/>
            <person name="Kamau G."/>
            <person name="Han H."/>
            <person name="Shen H."/>
            <person name="Dinh H."/>
            <person name="Khalil I."/>
            <person name="Jones J."/>
            <person name="Shafer J."/>
            <person name="Jayaseelan J."/>
            <person name="Quiroz J."/>
            <person name="Blankenburg K."/>
            <person name="Nguyen L."/>
            <person name="Jackson L."/>
            <person name="Francisco L."/>
            <person name="Tang L.-Y."/>
            <person name="Pu L.-L."/>
            <person name="Perales L."/>
            <person name="Lorensuhewa L."/>
            <person name="Munidasa M."/>
            <person name="Coyle M."/>
            <person name="Taylor M."/>
            <person name="Puazo M."/>
            <person name="Firestine M."/>
            <person name="Scheel M."/>
            <person name="Javaid M."/>
            <person name="Wang M."/>
            <person name="Li M."/>
            <person name="Tabassum N."/>
            <person name="Saada N."/>
            <person name="Osuji N."/>
            <person name="Aqrawi P."/>
            <person name="Fu Q."/>
            <person name="Thornton R."/>
            <person name="Raj R."/>
            <person name="Goodspeed R."/>
            <person name="Mata R."/>
            <person name="Najjar R."/>
            <person name="Gubbala S."/>
            <person name="Lee S."/>
            <person name="Denson S."/>
            <person name="Patil S."/>
            <person name="Macmil S."/>
            <person name="Qi S."/>
            <person name="Matskevitch T."/>
            <person name="Palculict T."/>
            <person name="Mathew T."/>
            <person name="Vee V."/>
            <person name="Velamala V."/>
            <person name="Korchina V."/>
            <person name="Cai W."/>
            <person name="Liu W."/>
            <person name="Dai W."/>
            <person name="Zou X."/>
            <person name="Zhu Y."/>
            <person name="Zhang Y."/>
            <person name="Wu Y.-Q."/>
            <person name="Xin Y."/>
            <person name="Nazarath L."/>
            <person name="Kovar C."/>
            <person name="Han Y."/>
            <person name="Muzny D."/>
            <person name="Gibbs R."/>
        </authorList>
    </citation>
    <scope>NUCLEOTIDE SEQUENCE [LARGE SCALE GENOMIC DNA]</scope>
    <source>
        <strain evidence="14">Jacobina</strain>
    </source>
</reference>
<keyword evidence="4" id="KW-0963">Cytoplasm</keyword>
<evidence type="ECO:0000256" key="10">
    <source>
        <dbReference type="PIRSR" id="PIRSR610159-2"/>
    </source>
</evidence>
<dbReference type="GO" id="GO:0006520">
    <property type="term" value="P:amino acid metabolic process"/>
    <property type="evidence" value="ECO:0007669"/>
    <property type="project" value="InterPro"/>
</dbReference>
<reference evidence="13" key="3">
    <citation type="submission" date="2020-05" db="UniProtKB">
        <authorList>
            <consortium name="EnsemblMetazoa"/>
        </authorList>
    </citation>
    <scope>IDENTIFICATION</scope>
    <source>
        <strain evidence="13">Jacobina</strain>
    </source>
</reference>
<dbReference type="Gene3D" id="3.40.630.10">
    <property type="entry name" value="Zn peptidases"/>
    <property type="match status" value="2"/>
</dbReference>
<dbReference type="VEuPathDB" id="VectorBase:LLONM1_003065"/>
<evidence type="ECO:0000313" key="14">
    <source>
        <dbReference type="Proteomes" id="UP000092461"/>
    </source>
</evidence>
<keyword evidence="14" id="KW-1185">Reference proteome</keyword>
<evidence type="ECO:0000256" key="2">
    <source>
        <dbReference type="ARBA" id="ARBA00006247"/>
    </source>
</evidence>
<dbReference type="EC" id="3.5.1.14" evidence="3"/>
<dbReference type="InterPro" id="IPR001261">
    <property type="entry name" value="ArgE/DapE_CS"/>
</dbReference>
<proteinExistence type="inferred from homology"/>
<dbReference type="VEuPathDB" id="VectorBase:LLOJ008248"/>
<dbReference type="InterPro" id="IPR036264">
    <property type="entry name" value="Bact_exopeptidase_dim_dom"/>
</dbReference>
<dbReference type="PROSITE" id="PS00758">
    <property type="entry name" value="ARGE_DAPE_CPG2_1"/>
    <property type="match status" value="2"/>
</dbReference>
<feature type="binding site" evidence="10">
    <location>
        <position position="386"/>
    </location>
    <ligand>
        <name>Zn(2+)</name>
        <dbReference type="ChEBI" id="CHEBI:29105"/>
        <label>1</label>
    </ligand>
</feature>
<comment type="similarity">
    <text evidence="2">Belongs to the peptidase M20A family.</text>
</comment>
<evidence type="ECO:0000256" key="8">
    <source>
        <dbReference type="ARBA" id="ARBA00029656"/>
    </source>
</evidence>
<dbReference type="GO" id="GO:0005737">
    <property type="term" value="C:cytoplasm"/>
    <property type="evidence" value="ECO:0007669"/>
    <property type="project" value="UniProtKB-SubCell"/>
</dbReference>
<dbReference type="NCBIfam" id="TIGR01880">
    <property type="entry name" value="Ac-peptdase-euk"/>
    <property type="match status" value="2"/>
</dbReference>
<evidence type="ECO:0000313" key="12">
    <source>
        <dbReference type="EMBL" id="MBC1169385.1"/>
    </source>
</evidence>
<dbReference type="EMBL" id="AJWK01027809">
    <property type="status" value="NOT_ANNOTATED_CDS"/>
    <property type="molecule type" value="Genomic_DNA"/>
</dbReference>
<evidence type="ECO:0000256" key="4">
    <source>
        <dbReference type="ARBA" id="ARBA00022490"/>
    </source>
</evidence>